<keyword evidence="2" id="KW-1185">Reference proteome</keyword>
<accession>A0A1G9JTE1</accession>
<dbReference type="Proteomes" id="UP000198901">
    <property type="component" value="Unassembled WGS sequence"/>
</dbReference>
<name>A0A1G9JTE1_9BACT</name>
<dbReference type="AlphaFoldDB" id="A0A1G9JTE1"/>
<organism evidence="1 2">
    <name type="scientific">Siphonobacter aquaeclarae</name>
    <dbReference type="NCBI Taxonomy" id="563176"/>
    <lineage>
        <taxon>Bacteria</taxon>
        <taxon>Pseudomonadati</taxon>
        <taxon>Bacteroidota</taxon>
        <taxon>Cytophagia</taxon>
        <taxon>Cytophagales</taxon>
        <taxon>Cytophagaceae</taxon>
        <taxon>Siphonobacter</taxon>
    </lineage>
</organism>
<dbReference type="EMBL" id="FNGS01000002">
    <property type="protein sequence ID" value="SDL40485.1"/>
    <property type="molecule type" value="Genomic_DNA"/>
</dbReference>
<proteinExistence type="predicted"/>
<evidence type="ECO:0000313" key="2">
    <source>
        <dbReference type="Proteomes" id="UP000198901"/>
    </source>
</evidence>
<evidence type="ECO:0000313" key="1">
    <source>
        <dbReference type="EMBL" id="SDL40485.1"/>
    </source>
</evidence>
<protein>
    <submittedName>
        <fullName evidence="1">Uncharacterized protein</fullName>
    </submittedName>
</protein>
<gene>
    <name evidence="1" type="ORF">SAMN04488090_0742</name>
</gene>
<reference evidence="1 2" key="1">
    <citation type="submission" date="2016-10" db="EMBL/GenBank/DDBJ databases">
        <authorList>
            <person name="de Groot N.N."/>
        </authorList>
    </citation>
    <scope>NUCLEOTIDE SEQUENCE [LARGE SCALE GENOMIC DNA]</scope>
    <source>
        <strain evidence="1 2">DSM 21668</strain>
    </source>
</reference>
<sequence>MDKILFSRRKALLLDNIAELLQNPGISEKEKTMLERVLVLLDHYSFENRLLVKGLLSHTVIDTLELPYSLGDLLIRFDHQIT</sequence>